<dbReference type="RefSeq" id="WP_100386625.1">
    <property type="nucleotide sequence ID" value="NZ_LT629750.1"/>
</dbReference>
<name>A0A1H1UV87_9BRAD</name>
<sequence>MFGFLRSQADGRSRVQKLREWFQGFLGEDLSEARGLKLLSEWLSPEQRAQFEAEKYFDVIGCDSGKRYRILYGSAMNIQQLDDRGRPLVCWCLVPDAYYIVPGDVMLAQKIALETNERAALTVANKFAPRETQPHVHTR</sequence>
<dbReference type="EMBL" id="LT629750">
    <property type="protein sequence ID" value="SDT56611.1"/>
    <property type="molecule type" value="Genomic_DNA"/>
</dbReference>
<dbReference type="Proteomes" id="UP000243904">
    <property type="component" value="Chromosome I"/>
</dbReference>
<dbReference type="AlphaFoldDB" id="A0A1H1UV87"/>
<evidence type="ECO:0000313" key="1">
    <source>
        <dbReference type="EMBL" id="SDS76498.1"/>
    </source>
</evidence>
<accession>A0A1H1UV87</accession>
<dbReference type="EMBL" id="LT629750">
    <property type="protein sequence ID" value="SDS76498.1"/>
    <property type="molecule type" value="Genomic_DNA"/>
</dbReference>
<keyword evidence="3" id="KW-1185">Reference proteome</keyword>
<organism evidence="1 3">
    <name type="scientific">Bradyrhizobium canariense</name>
    <dbReference type="NCBI Taxonomy" id="255045"/>
    <lineage>
        <taxon>Bacteria</taxon>
        <taxon>Pseudomonadati</taxon>
        <taxon>Pseudomonadota</taxon>
        <taxon>Alphaproteobacteria</taxon>
        <taxon>Hyphomicrobiales</taxon>
        <taxon>Nitrobacteraceae</taxon>
        <taxon>Bradyrhizobium</taxon>
    </lineage>
</organism>
<evidence type="ECO:0000313" key="3">
    <source>
        <dbReference type="Proteomes" id="UP000243904"/>
    </source>
</evidence>
<protein>
    <submittedName>
        <fullName evidence="1">Uncharacterized protein</fullName>
    </submittedName>
</protein>
<reference evidence="3" key="2">
    <citation type="submission" date="2016-10" db="EMBL/GenBank/DDBJ databases">
        <authorList>
            <person name="Varghese N."/>
            <person name="Submissions S."/>
        </authorList>
    </citation>
    <scope>NUCLEOTIDE SEQUENCE [LARGE SCALE GENOMIC DNA]</scope>
    <source>
        <strain evidence="3">GAS369</strain>
    </source>
</reference>
<evidence type="ECO:0000313" key="2">
    <source>
        <dbReference type="EMBL" id="SDT56611.1"/>
    </source>
</evidence>
<proteinExistence type="predicted"/>
<reference evidence="1" key="1">
    <citation type="submission" date="2016-10" db="EMBL/GenBank/DDBJ databases">
        <authorList>
            <person name="de Groot N.N."/>
        </authorList>
    </citation>
    <scope>NUCLEOTIDE SEQUENCE [LARGE SCALE GENOMIC DNA]</scope>
    <source>
        <strain evidence="1">GAS369</strain>
    </source>
</reference>
<gene>
    <name evidence="1" type="ORF">SAMN05444158_3122</name>
    <name evidence="2" type="ORF">SAMN05444158_7091</name>
</gene>